<accession>A0ABN2YAI5</accession>
<name>A0ABN2YAI5_9ACTN</name>
<keyword evidence="2" id="KW-1185">Reference proteome</keyword>
<sequence>MKRQSRAVLHPWWSVEATASYLRLSAADLHELSTVGTGPKYAEAEDGVRHYRPADVRLWAKSGLVRDRRSWNGDAR</sequence>
<organism evidence="1 2">
    <name type="scientific">Kitasatospora saccharophila</name>
    <dbReference type="NCBI Taxonomy" id="407973"/>
    <lineage>
        <taxon>Bacteria</taxon>
        <taxon>Bacillati</taxon>
        <taxon>Actinomycetota</taxon>
        <taxon>Actinomycetes</taxon>
        <taxon>Kitasatosporales</taxon>
        <taxon>Streptomycetaceae</taxon>
        <taxon>Kitasatospora</taxon>
    </lineage>
</organism>
<proteinExistence type="predicted"/>
<evidence type="ECO:0000313" key="2">
    <source>
        <dbReference type="Proteomes" id="UP001500897"/>
    </source>
</evidence>
<dbReference type="RefSeq" id="WP_344559084.1">
    <property type="nucleotide sequence ID" value="NZ_BAAANS010000101.1"/>
</dbReference>
<evidence type="ECO:0008006" key="3">
    <source>
        <dbReference type="Google" id="ProtNLM"/>
    </source>
</evidence>
<dbReference type="Proteomes" id="UP001500897">
    <property type="component" value="Unassembled WGS sequence"/>
</dbReference>
<comment type="caution">
    <text evidence="1">The sequence shown here is derived from an EMBL/GenBank/DDBJ whole genome shotgun (WGS) entry which is preliminary data.</text>
</comment>
<dbReference type="EMBL" id="BAAANS010000101">
    <property type="protein sequence ID" value="GAA2124509.1"/>
    <property type="molecule type" value="Genomic_DNA"/>
</dbReference>
<gene>
    <name evidence="1" type="ORF">GCM10009759_76240</name>
</gene>
<evidence type="ECO:0000313" key="1">
    <source>
        <dbReference type="EMBL" id="GAA2124509.1"/>
    </source>
</evidence>
<protein>
    <recommendedName>
        <fullName evidence="3">Helix-turn-helix protein</fullName>
    </recommendedName>
</protein>
<reference evidence="1 2" key="1">
    <citation type="journal article" date="2019" name="Int. J. Syst. Evol. Microbiol.">
        <title>The Global Catalogue of Microorganisms (GCM) 10K type strain sequencing project: providing services to taxonomists for standard genome sequencing and annotation.</title>
        <authorList>
            <consortium name="The Broad Institute Genomics Platform"/>
            <consortium name="The Broad Institute Genome Sequencing Center for Infectious Disease"/>
            <person name="Wu L."/>
            <person name="Ma J."/>
        </authorList>
    </citation>
    <scope>NUCLEOTIDE SEQUENCE [LARGE SCALE GENOMIC DNA]</scope>
    <source>
        <strain evidence="1 2">JCM 14559</strain>
    </source>
</reference>